<evidence type="ECO:0000256" key="1">
    <source>
        <dbReference type="SAM" id="MobiDB-lite"/>
    </source>
</evidence>
<dbReference type="PANTHER" id="PTHR33153">
    <property type="entry name" value="MYND-TYPE DOMAIN-CONTAINING PROTEIN"/>
    <property type="match status" value="1"/>
</dbReference>
<evidence type="ECO:0000313" key="3">
    <source>
        <dbReference type="EMBL" id="CAG2232078.1"/>
    </source>
</evidence>
<proteinExistence type="predicted"/>
<sequence>MQVLKTYSRLNPTVNAVFSPTNFDQNGDSFFDSDVSNDYLGISLNISSRSQILGRSLETQIESEPLGMSFEIASDYSVQSSGTCQKSVFNSSSQIQLFESDLFSLNEETVVETADMRNAAHYVTSTPVKQISEAYTSDSVYFFSSSPVTPISNSLKSKNIDIIDNSTLSEPETDVDSMSLGVVPLNSSSNMSEPTNSNIDCDMLADIRGIIPIKTSKEVRVIESGSRDKILTKHTRTTHILKVLKEDCCMDNCMQLFKFHDIKSMRTKYWSKNPTERSQWLSDKLMEQANVDKSIRFLTERGIFVCQTAFIKIFNINKSVYYRKRRLFKQNVIAFSSITFRQRTTKYLTAMNWFEDYVTFHGDRMPHVSIVYLPYRTRKYVIFKQYRHEIDSALKRSTFYRMWTASFPHVKIKEINSFSKCTKCSSLERRLEKTTNPKIREKLLQMRQDHNTRQMAERKYYYRKRDLAKAHPTRYLSLIIDGMDQCKFTFLFCMLDTHMRILTPVFSKIVDSLRRNDAETIPELLDLLPNPSNLIWQYDIRNWLQPFIADVRKHTKPLHYKFTMDEVSNKIKLCYKSNHAGPWKISTSGMFMFNDKGEVELPKGVPKVSTPVFDKISIEKIESGINDWKCLFTDQIEHHQFNWWKSRVNYMKKLRDDNQFMKSEIIQKAVWYLDKLPKIRVTPDSLDDNNPPKEIEDMINQELIEHEIQITQKRKRKQSEPDKTRPELQKKGKKGYSDLNISKHLSFNQVGHRKHLILTTHVLQARIIMYD</sequence>
<dbReference type="EMBL" id="CAJPWZ010002164">
    <property type="protein sequence ID" value="CAG2232078.1"/>
    <property type="molecule type" value="Genomic_DNA"/>
</dbReference>
<feature type="domain" description="DUF7869" evidence="2">
    <location>
        <begin position="504"/>
        <end position="577"/>
    </location>
</feature>
<evidence type="ECO:0000313" key="4">
    <source>
        <dbReference type="Proteomes" id="UP000683360"/>
    </source>
</evidence>
<dbReference type="AlphaFoldDB" id="A0A8S3TLG2"/>
<dbReference type="PANTHER" id="PTHR33153:SF3">
    <property type="entry name" value="TRAFFICKING PROTEIN PARTICLE COMPLEX SUBUNIT 11 DOMAIN-CONTAINING PROTEIN"/>
    <property type="match status" value="1"/>
</dbReference>
<evidence type="ECO:0000259" key="2">
    <source>
        <dbReference type="Pfam" id="PF25273"/>
    </source>
</evidence>
<dbReference type="InterPro" id="IPR057191">
    <property type="entry name" value="DUF7869"/>
</dbReference>
<dbReference type="Pfam" id="PF25273">
    <property type="entry name" value="DUF7869"/>
    <property type="match status" value="1"/>
</dbReference>
<gene>
    <name evidence="3" type="ORF">MEDL_44839</name>
</gene>
<protein>
    <recommendedName>
        <fullName evidence="2">DUF7869 domain-containing protein</fullName>
    </recommendedName>
</protein>
<comment type="caution">
    <text evidence="3">The sequence shown here is derived from an EMBL/GenBank/DDBJ whole genome shotgun (WGS) entry which is preliminary data.</text>
</comment>
<keyword evidence="4" id="KW-1185">Reference proteome</keyword>
<dbReference type="Proteomes" id="UP000683360">
    <property type="component" value="Unassembled WGS sequence"/>
</dbReference>
<feature type="region of interest" description="Disordered" evidence="1">
    <location>
        <begin position="711"/>
        <end position="735"/>
    </location>
</feature>
<name>A0A8S3TLG2_MYTED</name>
<reference evidence="3" key="1">
    <citation type="submission" date="2021-03" db="EMBL/GenBank/DDBJ databases">
        <authorList>
            <person name="Bekaert M."/>
        </authorList>
    </citation>
    <scope>NUCLEOTIDE SEQUENCE</scope>
</reference>
<feature type="compositionally biased region" description="Basic and acidic residues" evidence="1">
    <location>
        <begin position="718"/>
        <end position="730"/>
    </location>
</feature>
<dbReference type="OrthoDB" id="410478at2759"/>
<organism evidence="3 4">
    <name type="scientific">Mytilus edulis</name>
    <name type="common">Blue mussel</name>
    <dbReference type="NCBI Taxonomy" id="6550"/>
    <lineage>
        <taxon>Eukaryota</taxon>
        <taxon>Metazoa</taxon>
        <taxon>Spiralia</taxon>
        <taxon>Lophotrochozoa</taxon>
        <taxon>Mollusca</taxon>
        <taxon>Bivalvia</taxon>
        <taxon>Autobranchia</taxon>
        <taxon>Pteriomorphia</taxon>
        <taxon>Mytilida</taxon>
        <taxon>Mytiloidea</taxon>
        <taxon>Mytilidae</taxon>
        <taxon>Mytilinae</taxon>
        <taxon>Mytilus</taxon>
    </lineage>
</organism>
<accession>A0A8S3TLG2</accession>